<keyword evidence="7" id="KW-1185">Reference proteome</keyword>
<dbReference type="EC" id="3.2.1.26" evidence="2"/>
<dbReference type="EMBL" id="JBEPMB010000005">
    <property type="protein sequence ID" value="MET3614989.1"/>
    <property type="molecule type" value="Genomic_DNA"/>
</dbReference>
<keyword evidence="4 6" id="KW-0326">Glycosidase</keyword>
<dbReference type="InterPro" id="IPR013148">
    <property type="entry name" value="Glyco_hydro_32_N"/>
</dbReference>
<evidence type="ECO:0000259" key="5">
    <source>
        <dbReference type="Pfam" id="PF00251"/>
    </source>
</evidence>
<dbReference type="InterPro" id="IPR023296">
    <property type="entry name" value="Glyco_hydro_beta-prop_sf"/>
</dbReference>
<evidence type="ECO:0000256" key="1">
    <source>
        <dbReference type="ARBA" id="ARBA00009902"/>
    </source>
</evidence>
<evidence type="ECO:0000313" key="6">
    <source>
        <dbReference type="EMBL" id="MET3614989.1"/>
    </source>
</evidence>
<evidence type="ECO:0000256" key="4">
    <source>
        <dbReference type="ARBA" id="ARBA00023295"/>
    </source>
</evidence>
<name>A0ABV2J559_9HYPH</name>
<dbReference type="Pfam" id="PF00251">
    <property type="entry name" value="Glyco_hydro_32N"/>
    <property type="match status" value="1"/>
</dbReference>
<dbReference type="CDD" id="cd18609">
    <property type="entry name" value="GH32-like"/>
    <property type="match status" value="1"/>
</dbReference>
<evidence type="ECO:0000313" key="7">
    <source>
        <dbReference type="Proteomes" id="UP001549047"/>
    </source>
</evidence>
<evidence type="ECO:0000256" key="3">
    <source>
        <dbReference type="ARBA" id="ARBA00022801"/>
    </source>
</evidence>
<comment type="caution">
    <text evidence="6">The sequence shown here is derived from an EMBL/GenBank/DDBJ whole genome shotgun (WGS) entry which is preliminary data.</text>
</comment>
<accession>A0ABV2J559</accession>
<reference evidence="6 7" key="1">
    <citation type="submission" date="2024-06" db="EMBL/GenBank/DDBJ databases">
        <title>Genomic Encyclopedia of Type Strains, Phase IV (KMG-IV): sequencing the most valuable type-strain genomes for metagenomic binning, comparative biology and taxonomic classification.</title>
        <authorList>
            <person name="Goeker M."/>
        </authorList>
    </citation>
    <scope>NUCLEOTIDE SEQUENCE [LARGE SCALE GENOMIC DNA]</scope>
    <source>
        <strain evidence="6 7">DSM 29780</strain>
    </source>
</reference>
<dbReference type="GO" id="GO:0004564">
    <property type="term" value="F:beta-fructofuranosidase activity"/>
    <property type="evidence" value="ECO:0007669"/>
    <property type="project" value="UniProtKB-EC"/>
</dbReference>
<dbReference type="SMART" id="SM00640">
    <property type="entry name" value="Glyco_32"/>
    <property type="match status" value="1"/>
</dbReference>
<comment type="similarity">
    <text evidence="1">Belongs to the glycosyl hydrolase 32 family.</text>
</comment>
<sequence length="514" mass="58212">MDMYASHGFLRSDIGDVDVIFHDGLYHLFHLVLPNHDFIAHAVSSDGMSWRRVKNALFVGDPGSWDDDMLWTMHVTPDPDREGEWRMFYTGLSRSEYGRVQRVGLARSKDLYHWERCVDANYPLEIRGPYYESSVDEGRQWVSFRDPFFFIDENTGARLLLTSGRVKNGPVIRRGCVAMAREIAPDTFEFLSPLHKPGLYDDVEVPNLFWLGDRYYLIGSIREDIKIHYWYSERLEGPYENFFENVLLPFGNYAGRVCQNGGRPLLFCFFARTEIINGREVTKKVLPPPKELVQGRSGRLRLKSSSAFNNLVIGSEKITAVSQCRFLYGNSHATLSDLEGGLNFACRSGYEAVLLPGHHADFRLRCVLALNGSGKCGLVLRTNDDGDGYYLALDLVKGVAQIRAWGANPTPVFEHSFRYDQLQDAHFQEEQRESWSVEVVAHGMYLEVSIGSYVVLSLVDETYAEGAVGFYAESASLGITDLQIESLARPVSEHASEMVYTATRPDNSDREAAR</sequence>
<dbReference type="PANTHER" id="PTHR43101">
    <property type="entry name" value="BETA-FRUCTOSIDASE"/>
    <property type="match status" value="1"/>
</dbReference>
<dbReference type="InterPro" id="IPR051214">
    <property type="entry name" value="GH32_Enzymes"/>
</dbReference>
<dbReference type="InterPro" id="IPR001362">
    <property type="entry name" value="Glyco_hydro_32"/>
</dbReference>
<dbReference type="Gene3D" id="2.60.120.560">
    <property type="entry name" value="Exo-inulinase, domain 1"/>
    <property type="match status" value="1"/>
</dbReference>
<evidence type="ECO:0000256" key="2">
    <source>
        <dbReference type="ARBA" id="ARBA00012758"/>
    </source>
</evidence>
<feature type="domain" description="Glycosyl hydrolase family 32 N-terminal" evidence="5">
    <location>
        <begin position="19"/>
        <end position="165"/>
    </location>
</feature>
<dbReference type="PANTHER" id="PTHR43101:SF1">
    <property type="entry name" value="BETA-FRUCTOSIDASE"/>
    <property type="match status" value="1"/>
</dbReference>
<dbReference type="SUPFAM" id="SSF75005">
    <property type="entry name" value="Arabinanase/levansucrase/invertase"/>
    <property type="match status" value="1"/>
</dbReference>
<gene>
    <name evidence="6" type="ORF">ABID16_003332</name>
</gene>
<dbReference type="Gene3D" id="2.115.10.20">
    <property type="entry name" value="Glycosyl hydrolase domain, family 43"/>
    <property type="match status" value="1"/>
</dbReference>
<proteinExistence type="inferred from homology"/>
<organism evidence="6 7">
    <name type="scientific">Rhizobium aquaticum</name>
    <dbReference type="NCBI Taxonomy" id="1549636"/>
    <lineage>
        <taxon>Bacteria</taxon>
        <taxon>Pseudomonadati</taxon>
        <taxon>Pseudomonadota</taxon>
        <taxon>Alphaproteobacteria</taxon>
        <taxon>Hyphomicrobiales</taxon>
        <taxon>Rhizobiaceae</taxon>
        <taxon>Rhizobium/Agrobacterium group</taxon>
        <taxon>Rhizobium</taxon>
    </lineage>
</organism>
<keyword evidence="3 6" id="KW-0378">Hydrolase</keyword>
<protein>
    <recommendedName>
        <fullName evidence="2">beta-fructofuranosidase</fullName>
        <ecNumber evidence="2">3.2.1.26</ecNumber>
    </recommendedName>
</protein>
<dbReference type="Proteomes" id="UP001549047">
    <property type="component" value="Unassembled WGS sequence"/>
</dbReference>